<comment type="caution">
    <text evidence="1">The sequence shown here is derived from an EMBL/GenBank/DDBJ whole genome shotgun (WGS) entry which is preliminary data.</text>
</comment>
<keyword evidence="2" id="KW-1185">Reference proteome</keyword>
<accession>A0AAN9Q1R8</accession>
<protein>
    <submittedName>
        <fullName evidence="1">Uncharacterized protein</fullName>
    </submittedName>
</protein>
<reference evidence="1 2" key="1">
    <citation type="submission" date="2024-01" db="EMBL/GenBank/DDBJ databases">
        <title>The genomes of 5 underutilized Papilionoideae crops provide insights into root nodulation and disease resistanc.</title>
        <authorList>
            <person name="Jiang F."/>
        </authorList>
    </citation>
    <scope>NUCLEOTIDE SEQUENCE [LARGE SCALE GENOMIC DNA]</scope>
    <source>
        <strain evidence="1">LVBAO_FW01</strain>
        <tissue evidence="1">Leaves</tissue>
    </source>
</reference>
<gene>
    <name evidence="1" type="ORF">VNO77_31449</name>
</gene>
<organism evidence="1 2">
    <name type="scientific">Canavalia gladiata</name>
    <name type="common">Sword bean</name>
    <name type="synonym">Dolichos gladiatus</name>
    <dbReference type="NCBI Taxonomy" id="3824"/>
    <lineage>
        <taxon>Eukaryota</taxon>
        <taxon>Viridiplantae</taxon>
        <taxon>Streptophyta</taxon>
        <taxon>Embryophyta</taxon>
        <taxon>Tracheophyta</taxon>
        <taxon>Spermatophyta</taxon>
        <taxon>Magnoliopsida</taxon>
        <taxon>eudicotyledons</taxon>
        <taxon>Gunneridae</taxon>
        <taxon>Pentapetalae</taxon>
        <taxon>rosids</taxon>
        <taxon>fabids</taxon>
        <taxon>Fabales</taxon>
        <taxon>Fabaceae</taxon>
        <taxon>Papilionoideae</taxon>
        <taxon>50 kb inversion clade</taxon>
        <taxon>NPAAA clade</taxon>
        <taxon>indigoferoid/millettioid clade</taxon>
        <taxon>Phaseoleae</taxon>
        <taxon>Canavalia</taxon>
    </lineage>
</organism>
<dbReference type="AlphaFoldDB" id="A0AAN9Q1R8"/>
<evidence type="ECO:0000313" key="1">
    <source>
        <dbReference type="EMBL" id="KAK7321140.1"/>
    </source>
</evidence>
<name>A0AAN9Q1R8_CANGL</name>
<sequence>MHGALISESTVDLSWPASEPMPLINKTCMRLGFLLFFLQPPFLHGVSSHVQKLYMHGMPIDLTISGVGQGNALDGSAVGGLIHSPIDGSQSHLVYGGREFVALISSVSVRPKMMTGYTLMAYLIFPSWSKKMPGPKFHAAQFFLEKKNRDA</sequence>
<dbReference type="Proteomes" id="UP001367508">
    <property type="component" value="Unassembled WGS sequence"/>
</dbReference>
<proteinExistence type="predicted"/>
<dbReference type="EMBL" id="JAYMYQ010000007">
    <property type="protein sequence ID" value="KAK7321140.1"/>
    <property type="molecule type" value="Genomic_DNA"/>
</dbReference>
<evidence type="ECO:0000313" key="2">
    <source>
        <dbReference type="Proteomes" id="UP001367508"/>
    </source>
</evidence>